<dbReference type="InterPro" id="IPR003837">
    <property type="entry name" value="GatC"/>
</dbReference>
<name>A0A6M4ISE7_9BACT</name>
<dbReference type="InterPro" id="IPR036113">
    <property type="entry name" value="Asp/Glu-ADT_sf_sub_c"/>
</dbReference>
<sequence length="105" mass="11075">MSVTNDDVLHVAQLARLAIDDARLPGLVAELNGILRHIDALQQAPIPADLGARAVDGMPLRDDDRPSVALQRAREAFAPATRDGFFLVPRLATHGDAGASSEGDA</sequence>
<keyword evidence="2" id="KW-0808">Transferase</keyword>
<dbReference type="KEGG" id="ggr:HKW67_06355"/>
<dbReference type="GO" id="GO:0016740">
    <property type="term" value="F:transferase activity"/>
    <property type="evidence" value="ECO:0007669"/>
    <property type="project" value="UniProtKB-KW"/>
</dbReference>
<dbReference type="EMBL" id="CP053085">
    <property type="protein sequence ID" value="QJR35151.1"/>
    <property type="molecule type" value="Genomic_DNA"/>
</dbReference>
<protein>
    <recommendedName>
        <fullName evidence="1">Glutamyl-tRNA(Gln) amidotransferase subunit C</fullName>
    </recommendedName>
</protein>
<dbReference type="Pfam" id="PF02686">
    <property type="entry name" value="GatC"/>
    <property type="match status" value="1"/>
</dbReference>
<keyword evidence="3" id="KW-1185">Reference proteome</keyword>
<dbReference type="Gene3D" id="1.10.20.60">
    <property type="entry name" value="Glu-tRNAGln amidotransferase C subunit, N-terminal domain"/>
    <property type="match status" value="1"/>
</dbReference>
<evidence type="ECO:0000313" key="2">
    <source>
        <dbReference type="EMBL" id="QJR35151.1"/>
    </source>
</evidence>
<accession>A0A6M4ISE7</accession>
<organism evidence="2 3">
    <name type="scientific">Gemmatimonas groenlandica</name>
    <dbReference type="NCBI Taxonomy" id="2732249"/>
    <lineage>
        <taxon>Bacteria</taxon>
        <taxon>Pseudomonadati</taxon>
        <taxon>Gemmatimonadota</taxon>
        <taxon>Gemmatimonadia</taxon>
        <taxon>Gemmatimonadales</taxon>
        <taxon>Gemmatimonadaceae</taxon>
        <taxon>Gemmatimonas</taxon>
    </lineage>
</organism>
<dbReference type="RefSeq" id="WP_171224580.1">
    <property type="nucleotide sequence ID" value="NZ_CP053085.1"/>
</dbReference>
<dbReference type="AlphaFoldDB" id="A0A6M4ISE7"/>
<proteinExistence type="predicted"/>
<reference evidence="2 3" key="1">
    <citation type="submission" date="2020-05" db="EMBL/GenBank/DDBJ databases">
        <title>Complete genome sequence of Gemmatimonas greenlandica TET16.</title>
        <authorList>
            <person name="Zeng Y."/>
        </authorList>
    </citation>
    <scope>NUCLEOTIDE SEQUENCE [LARGE SCALE GENOMIC DNA]</scope>
    <source>
        <strain evidence="2 3">TET16</strain>
    </source>
</reference>
<evidence type="ECO:0000313" key="3">
    <source>
        <dbReference type="Proteomes" id="UP000500938"/>
    </source>
</evidence>
<evidence type="ECO:0000256" key="1">
    <source>
        <dbReference type="ARBA" id="ARBA00014426"/>
    </source>
</evidence>
<dbReference type="SUPFAM" id="SSF141000">
    <property type="entry name" value="Glu-tRNAGln amidotransferase C subunit"/>
    <property type="match status" value="1"/>
</dbReference>
<dbReference type="GO" id="GO:0006450">
    <property type="term" value="P:regulation of translational fidelity"/>
    <property type="evidence" value="ECO:0007669"/>
    <property type="project" value="InterPro"/>
</dbReference>
<gene>
    <name evidence="2" type="ORF">HKW67_06355</name>
</gene>
<dbReference type="Proteomes" id="UP000500938">
    <property type="component" value="Chromosome"/>
</dbReference>